<dbReference type="InterPro" id="IPR011040">
    <property type="entry name" value="Sialidase"/>
</dbReference>
<evidence type="ECO:0000259" key="2">
    <source>
        <dbReference type="Pfam" id="PF03629"/>
    </source>
</evidence>
<dbReference type="GO" id="GO:0016788">
    <property type="term" value="F:hydrolase activity, acting on ester bonds"/>
    <property type="evidence" value="ECO:0007669"/>
    <property type="project" value="UniProtKB-ARBA"/>
</dbReference>
<dbReference type="OrthoDB" id="235891at2"/>
<evidence type="ECO:0000313" key="4">
    <source>
        <dbReference type="EMBL" id="TWU58359.1"/>
    </source>
</evidence>
<dbReference type="Gene3D" id="2.120.10.10">
    <property type="match status" value="2"/>
</dbReference>
<evidence type="ECO:0000259" key="3">
    <source>
        <dbReference type="Pfam" id="PF13088"/>
    </source>
</evidence>
<dbReference type="PANTHER" id="PTHR31988:SF19">
    <property type="entry name" value="9-O-ACETYL-N-ACETYLNEURAMINIC ACID DEACETYLASE-RELATED"/>
    <property type="match status" value="1"/>
</dbReference>
<dbReference type="SUPFAM" id="SSF52266">
    <property type="entry name" value="SGNH hydrolase"/>
    <property type="match status" value="1"/>
</dbReference>
<evidence type="ECO:0000313" key="5">
    <source>
        <dbReference type="Proteomes" id="UP000317977"/>
    </source>
</evidence>
<proteinExistence type="predicted"/>
<accession>A0A5C6FFF0</accession>
<dbReference type="Pfam" id="PF13088">
    <property type="entry name" value="BNR_2"/>
    <property type="match status" value="1"/>
</dbReference>
<evidence type="ECO:0000256" key="1">
    <source>
        <dbReference type="ARBA" id="ARBA00022801"/>
    </source>
</evidence>
<feature type="domain" description="Sialidase" evidence="3">
    <location>
        <begin position="328"/>
        <end position="592"/>
    </location>
</feature>
<dbReference type="SUPFAM" id="SSF50939">
    <property type="entry name" value="Sialidases"/>
    <property type="match status" value="2"/>
</dbReference>
<dbReference type="InterPro" id="IPR052940">
    <property type="entry name" value="Carb_Esterase_6"/>
</dbReference>
<comment type="caution">
    <text evidence="4">The sequence shown here is derived from an EMBL/GenBank/DDBJ whole genome shotgun (WGS) entry which is preliminary data.</text>
</comment>
<dbReference type="InterPro" id="IPR036514">
    <property type="entry name" value="SGNH_hydro_sf"/>
</dbReference>
<dbReference type="InterPro" id="IPR036278">
    <property type="entry name" value="Sialidase_sf"/>
</dbReference>
<dbReference type="Gene3D" id="3.40.50.1110">
    <property type="entry name" value="SGNH hydrolase"/>
    <property type="match status" value="1"/>
</dbReference>
<dbReference type="EMBL" id="SJPX01000001">
    <property type="protein sequence ID" value="TWU58359.1"/>
    <property type="molecule type" value="Genomic_DNA"/>
</dbReference>
<keyword evidence="1" id="KW-0378">Hydrolase</keyword>
<reference evidence="4 5" key="1">
    <citation type="submission" date="2019-02" db="EMBL/GenBank/DDBJ databases">
        <title>Deep-cultivation of Planctomycetes and their phenomic and genomic characterization uncovers novel biology.</title>
        <authorList>
            <person name="Wiegand S."/>
            <person name="Jogler M."/>
            <person name="Boedeker C."/>
            <person name="Pinto D."/>
            <person name="Vollmers J."/>
            <person name="Rivas-Marin E."/>
            <person name="Kohn T."/>
            <person name="Peeters S.H."/>
            <person name="Heuer A."/>
            <person name="Rast P."/>
            <person name="Oberbeckmann S."/>
            <person name="Bunk B."/>
            <person name="Jeske O."/>
            <person name="Meyerdierks A."/>
            <person name="Storesund J.E."/>
            <person name="Kallscheuer N."/>
            <person name="Luecker S."/>
            <person name="Lage O.M."/>
            <person name="Pohl T."/>
            <person name="Merkel B.J."/>
            <person name="Hornburger P."/>
            <person name="Mueller R.-W."/>
            <person name="Bruemmer F."/>
            <person name="Labrenz M."/>
            <person name="Spormann A.M."/>
            <person name="Op Den Camp H."/>
            <person name="Overmann J."/>
            <person name="Amann R."/>
            <person name="Jetten M.S.M."/>
            <person name="Mascher T."/>
            <person name="Medema M.H."/>
            <person name="Devos D.P."/>
            <person name="Kaster A.-K."/>
            <person name="Ovreas L."/>
            <person name="Rohde M."/>
            <person name="Galperin M.Y."/>
            <person name="Jogler C."/>
        </authorList>
    </citation>
    <scope>NUCLEOTIDE SEQUENCE [LARGE SCALE GENOMIC DNA]</scope>
    <source>
        <strain evidence="4 5">Poly59</strain>
    </source>
</reference>
<dbReference type="RefSeq" id="WP_146533107.1">
    <property type="nucleotide sequence ID" value="NZ_SJPX01000001.1"/>
</dbReference>
<dbReference type="InterPro" id="IPR005181">
    <property type="entry name" value="SASA"/>
</dbReference>
<dbReference type="Proteomes" id="UP000317977">
    <property type="component" value="Unassembled WGS sequence"/>
</dbReference>
<dbReference type="PANTHER" id="PTHR31988">
    <property type="entry name" value="ESTERASE, PUTATIVE (DUF303)-RELATED"/>
    <property type="match status" value="1"/>
</dbReference>
<gene>
    <name evidence="4" type="primary">axe1-6A_1</name>
    <name evidence="4" type="ORF">Poly59_12700</name>
</gene>
<dbReference type="CDD" id="cd15482">
    <property type="entry name" value="Sialidase_non-viral"/>
    <property type="match status" value="2"/>
</dbReference>
<name>A0A5C6FFF0_9BACT</name>
<keyword evidence="5" id="KW-1185">Reference proteome</keyword>
<protein>
    <submittedName>
        <fullName evidence="4">Carbohydrate acetyl esterase/feruloyl esterase</fullName>
    </submittedName>
</protein>
<dbReference type="AlphaFoldDB" id="A0A5C6FFF0"/>
<sequence length="944" mass="104829">MFRISFVPRFWIALGILFAGILNSLPIVHSDDSGAAAPDIVVLSDPDNFHLFILAGQSNMAGRGKVSDADKKPVARVLSLDQEGNWRVAADPLHFDKPRMVGVGIGRSFAAEYAKHHPGVTVGLIPCAVGGSAIDTWQPGGFHTQTKSHPWDDMQARIKQVDGQGTVKGVLWHQGESDSNSPASEEYESRLTDLIYRFREVVGDPQLPFLIGQLGQFAERPWTDGRRAVDAAQQRTTRHVARTAMVASDGLTDKGDSTHFDSPSLREFGFRYAAAMQWIESLIPRHTFAPGKGNPRNSEGDFVRLADGRILYVYSRFESGSGDHASATLTSRISDDGGASWSEDDITVVANEGEMNVMSVSLLRLAKDRIALFYLRKNSETDCRPVVRFSSDEAQTWSEPTEIIPDDEIGYYVLNNDRVIQLISGRLIAPVALHRTPDQDEADWHGKVGCYFSDDGGISWHRSRALFPGTNADGQRIMAQEPGVVQRRDGSLLMWVRTDQPTQYQSLSHDQGSTWTPLKPFPLTSPRSPASIERVPATGDLLAIWNDHGYRESVSRDRTPLSLAVSSDDGVTWSDSIPIAADPEGWYCYTAIEWVDDSLLIAHVDGRQQPGQQLSTSVIRKLPLSQIYTQLHRSKIVSVRRIGDQSKHNAFTDLLRFQDKFYCVYRSGTAHVSDDGALQVLVSDDGEEWTSAAQIAHPQADLRDAKLTVTPSGELMLSGAGAFPPGSDIRHQSMAWFSKDGQQWSDVINIGPPNYWLWRTTWHGPDGYSIGYHTGDPADKHVSLFRSQDDGRSFQSWVDRLLVDGYPNESSILFGEGEQAIALLRRDAASKTAQLGKALPPYDDWNWIDTETRVGGPQLIQLPDGRIVAAVRLYDHRVRTSLCWLNQDTGKLTEFLTLPSGGDCSYAGLVWHDEQLWVSYYSSHEIGNSDFKTSVYLARINMQD</sequence>
<dbReference type="Pfam" id="PF03629">
    <property type="entry name" value="SASA"/>
    <property type="match status" value="1"/>
</dbReference>
<feature type="domain" description="Sialate O-acetylesterase" evidence="2">
    <location>
        <begin position="49"/>
        <end position="276"/>
    </location>
</feature>
<organism evidence="4 5">
    <name type="scientific">Rubripirellula reticaptiva</name>
    <dbReference type="NCBI Taxonomy" id="2528013"/>
    <lineage>
        <taxon>Bacteria</taxon>
        <taxon>Pseudomonadati</taxon>
        <taxon>Planctomycetota</taxon>
        <taxon>Planctomycetia</taxon>
        <taxon>Pirellulales</taxon>
        <taxon>Pirellulaceae</taxon>
        <taxon>Rubripirellula</taxon>
    </lineage>
</organism>